<evidence type="ECO:0000256" key="3">
    <source>
        <dbReference type="ARBA" id="ARBA00022771"/>
    </source>
</evidence>
<comment type="caution">
    <text evidence="12">The sequence shown here is derived from an EMBL/GenBank/DDBJ whole genome shotgun (WGS) entry which is preliminary data.</text>
</comment>
<dbReference type="Pfam" id="PF14372">
    <property type="entry name" value="hAT-like_RNase-H"/>
    <property type="match status" value="1"/>
</dbReference>
<name>A0ABR2T2V2_9ROSI</name>
<feature type="region of interest" description="Disordered" evidence="10">
    <location>
        <begin position="1"/>
        <end position="50"/>
    </location>
</feature>
<dbReference type="Proteomes" id="UP001396334">
    <property type="component" value="Unassembled WGS sequence"/>
</dbReference>
<evidence type="ECO:0000256" key="8">
    <source>
        <dbReference type="ARBA" id="ARBA00023242"/>
    </source>
</evidence>
<keyword evidence="7" id="KW-0804">Transcription</keyword>
<feature type="compositionally biased region" description="Polar residues" evidence="10">
    <location>
        <begin position="1"/>
        <end position="12"/>
    </location>
</feature>
<comment type="subcellular location">
    <subcellularLocation>
        <location evidence="1">Nucleus</location>
    </subcellularLocation>
</comment>
<feature type="domain" description="BED-type" evidence="11">
    <location>
        <begin position="309"/>
        <end position="368"/>
    </location>
</feature>
<feature type="region of interest" description="Disordered" evidence="10">
    <location>
        <begin position="94"/>
        <end position="113"/>
    </location>
</feature>
<evidence type="ECO:0000313" key="12">
    <source>
        <dbReference type="EMBL" id="KAK9031594.1"/>
    </source>
</evidence>
<proteinExistence type="predicted"/>
<evidence type="ECO:0000256" key="10">
    <source>
        <dbReference type="SAM" id="MobiDB-lite"/>
    </source>
</evidence>
<gene>
    <name evidence="12" type="ORF">V6N11_055890</name>
</gene>
<dbReference type="InterPro" id="IPR003656">
    <property type="entry name" value="Znf_BED"/>
</dbReference>
<evidence type="ECO:0000256" key="7">
    <source>
        <dbReference type="ARBA" id="ARBA00023163"/>
    </source>
</evidence>
<dbReference type="InterPro" id="IPR036236">
    <property type="entry name" value="Znf_C2H2_sf"/>
</dbReference>
<keyword evidence="3 9" id="KW-0863">Zinc-finger</keyword>
<evidence type="ECO:0000313" key="13">
    <source>
        <dbReference type="Proteomes" id="UP001396334"/>
    </source>
</evidence>
<evidence type="ECO:0000256" key="1">
    <source>
        <dbReference type="ARBA" id="ARBA00004123"/>
    </source>
</evidence>
<evidence type="ECO:0000256" key="5">
    <source>
        <dbReference type="ARBA" id="ARBA00023015"/>
    </source>
</evidence>
<keyword evidence="8" id="KW-0539">Nucleus</keyword>
<protein>
    <recommendedName>
        <fullName evidence="11">BED-type domain-containing protein</fullName>
    </recommendedName>
</protein>
<dbReference type="InterPro" id="IPR025525">
    <property type="entry name" value="hAT-like_transposase_RNase-H"/>
</dbReference>
<dbReference type="InterPro" id="IPR012337">
    <property type="entry name" value="RNaseH-like_sf"/>
</dbReference>
<evidence type="ECO:0000256" key="4">
    <source>
        <dbReference type="ARBA" id="ARBA00022833"/>
    </source>
</evidence>
<keyword evidence="13" id="KW-1185">Reference proteome</keyword>
<keyword evidence="4" id="KW-0862">Zinc</keyword>
<dbReference type="SUPFAM" id="SSF53098">
    <property type="entry name" value="Ribonuclease H-like"/>
    <property type="match status" value="1"/>
</dbReference>
<dbReference type="InterPro" id="IPR052035">
    <property type="entry name" value="ZnF_BED_domain_contain"/>
</dbReference>
<evidence type="ECO:0000256" key="9">
    <source>
        <dbReference type="PROSITE-ProRule" id="PRU00027"/>
    </source>
</evidence>
<evidence type="ECO:0000256" key="6">
    <source>
        <dbReference type="ARBA" id="ARBA00023125"/>
    </source>
</evidence>
<keyword evidence="2" id="KW-0479">Metal-binding</keyword>
<sequence>MSSEPQSSSTPIGVSRAEELFVNADDNLNEEDECNAEASEPPLDTTTKEAEVENPFQVFKKPRRLKVWDDFLEPELVNKQWKVRFHRCGRSSTIAGTTTTTTHSPQVKGKQTPLHHSHGALEFAQANYMSSEPQSSSTPIGVSRVEELFVNADDNLNEEDEYMSSEPQSSSTPIGVSRVEELFVNADDNLNEEDECNAEASEPPLDTTTKEAEVENPFQVFKKPRRSKVWDDFLEPELVNKQWKVRYMSSEPQSSSTPISVSRVEELFVNADDNLNEEDECNAEASEPPLDTTTKEAEVENPFQVFKKPRRSKVWDDFLEPELVNKQWKVRCKYCNQPLSVLKSKSTSHLKRHIDGCIRKSRFLKQQQTLNFLPSESSTGTNQSGFVSSLHDGKFDMLKMREGMAHWITMHEHPFSIVEEEGFNLMMKRGMPQWTSVSRVTLRSDSFKVYEFEKLKLKDLLKKVDRISLTTDLWKSKPQKIEYMVLTAHFVDLDWKLQKRVLNFVHLPPPRKGANIADCILKCLKEWEIEDKVFTISVDNASANDSCIKILKDNFATNGRLLCNGKLFHFRCCAHILNIMVQHGLQQVQDIIEKVHDTVDFLNASDARLRRFGELVSQYNVQDQKLILECKTRWNSTYDMLDCPIKFRKVFLRYALHDHSYSYCPDDDEWEKIEKLLEILKVFKATTNIISGSEYPTANLFLGEVQRIKVLLDVKSESLDDFVKSMVGNMKERFTKFWGECNLLMAIGSVMDPRLKMRAVEIAFPKMFPSDLVRENISNVKDIMYQLFDEYLKMYSSTCNVEESGECAFPMDAHGDVTSSGLSELLQDVFSGETSIPRVKNELDLYLDEGCYLWNYGL</sequence>
<keyword evidence="5" id="KW-0805">Transcription regulation</keyword>
<dbReference type="PANTHER" id="PTHR46481:SF10">
    <property type="entry name" value="ZINC FINGER BED DOMAIN-CONTAINING PROTEIN 39"/>
    <property type="match status" value="1"/>
</dbReference>
<dbReference type="PANTHER" id="PTHR46481">
    <property type="entry name" value="ZINC FINGER BED DOMAIN-CONTAINING PROTEIN 4"/>
    <property type="match status" value="1"/>
</dbReference>
<evidence type="ECO:0000259" key="11">
    <source>
        <dbReference type="PROSITE" id="PS50808"/>
    </source>
</evidence>
<dbReference type="SMART" id="SM00614">
    <property type="entry name" value="ZnF_BED"/>
    <property type="match status" value="1"/>
</dbReference>
<keyword evidence="6" id="KW-0238">DNA-binding</keyword>
<reference evidence="12 13" key="1">
    <citation type="journal article" date="2024" name="G3 (Bethesda)">
        <title>Genome assembly of Hibiscus sabdariffa L. provides insights into metabolisms of medicinal natural products.</title>
        <authorList>
            <person name="Kim T."/>
        </authorList>
    </citation>
    <scope>NUCLEOTIDE SEQUENCE [LARGE SCALE GENOMIC DNA]</scope>
    <source>
        <strain evidence="12">TK-2024</strain>
        <tissue evidence="12">Old leaves</tissue>
    </source>
</reference>
<evidence type="ECO:0000256" key="2">
    <source>
        <dbReference type="ARBA" id="ARBA00022723"/>
    </source>
</evidence>
<dbReference type="SUPFAM" id="SSF57667">
    <property type="entry name" value="beta-beta-alpha zinc fingers"/>
    <property type="match status" value="1"/>
</dbReference>
<organism evidence="12 13">
    <name type="scientific">Hibiscus sabdariffa</name>
    <name type="common">roselle</name>
    <dbReference type="NCBI Taxonomy" id="183260"/>
    <lineage>
        <taxon>Eukaryota</taxon>
        <taxon>Viridiplantae</taxon>
        <taxon>Streptophyta</taxon>
        <taxon>Embryophyta</taxon>
        <taxon>Tracheophyta</taxon>
        <taxon>Spermatophyta</taxon>
        <taxon>Magnoliopsida</taxon>
        <taxon>eudicotyledons</taxon>
        <taxon>Gunneridae</taxon>
        <taxon>Pentapetalae</taxon>
        <taxon>rosids</taxon>
        <taxon>malvids</taxon>
        <taxon>Malvales</taxon>
        <taxon>Malvaceae</taxon>
        <taxon>Malvoideae</taxon>
        <taxon>Hibiscus</taxon>
    </lineage>
</organism>
<dbReference type="EMBL" id="JBBPBN010000009">
    <property type="protein sequence ID" value="KAK9031594.1"/>
    <property type="molecule type" value="Genomic_DNA"/>
</dbReference>
<accession>A0ABR2T2V2</accession>
<dbReference type="PROSITE" id="PS50808">
    <property type="entry name" value="ZF_BED"/>
    <property type="match status" value="1"/>
</dbReference>